<protein>
    <submittedName>
        <fullName evidence="2">Putative glyoxylase CFP32</fullName>
    </submittedName>
</protein>
<dbReference type="Pfam" id="PF18029">
    <property type="entry name" value="Glyoxalase_6"/>
    <property type="match status" value="1"/>
</dbReference>
<dbReference type="InterPro" id="IPR037523">
    <property type="entry name" value="VOC_core"/>
</dbReference>
<dbReference type="AlphaFoldDB" id="A0A401V4A3"/>
<dbReference type="InterPro" id="IPR004360">
    <property type="entry name" value="Glyas_Fos-R_dOase_dom"/>
</dbReference>
<dbReference type="PROSITE" id="PS51819">
    <property type="entry name" value="VOC"/>
    <property type="match status" value="2"/>
</dbReference>
<dbReference type="InterPro" id="IPR029068">
    <property type="entry name" value="Glyas_Bleomycin-R_OHBP_Dase"/>
</dbReference>
<dbReference type="Gene3D" id="3.10.180.10">
    <property type="entry name" value="2,3-Dihydroxybiphenyl 1,2-Dioxygenase, domain 1"/>
    <property type="match status" value="2"/>
</dbReference>
<evidence type="ECO:0000313" key="3">
    <source>
        <dbReference type="Proteomes" id="UP000288246"/>
    </source>
</evidence>
<dbReference type="SUPFAM" id="SSF54593">
    <property type="entry name" value="Glyoxalase/Bleomycin resistance protein/Dihydroxybiphenyl dioxygenase"/>
    <property type="match status" value="2"/>
</dbReference>
<dbReference type="CDD" id="cd07247">
    <property type="entry name" value="SgaA_N_like"/>
    <property type="match status" value="1"/>
</dbReference>
<feature type="domain" description="VOC" evidence="1">
    <location>
        <begin position="8"/>
        <end position="128"/>
    </location>
</feature>
<gene>
    <name evidence="2" type="primary">cfp32</name>
    <name evidence="2" type="ORF">CTKZ_32960</name>
</gene>
<keyword evidence="3" id="KW-1185">Reference proteome</keyword>
<sequence length="279" mass="29478">MQRTYPEGVTSWVDVEQDDVEAATRFYGAVLGWRFHDATPPGAPVRYVIAQVDGQDAAGIGGPATPTGTAPTDPSWQTYVAVDDVEAALARIEAAGGTVTTGPTVAGEGGTWAAFTDQQGAGLRLWQARRRLGAQITNAPGTWNFSDLHTPDPAAARDLYARAFGWELSDLGFGTMIRVPGYGDHLAATVDPGIHERQDAVSAPPGFADAIGWVVTTAPDEPPHWHVTFAVADRDSTAALVEQHGGTVLGTDDSDWTRTVTVRDPQGALFTASQFTPPA</sequence>
<dbReference type="OrthoDB" id="9793039at2"/>
<feature type="domain" description="VOC" evidence="1">
    <location>
        <begin position="142"/>
        <end position="275"/>
    </location>
</feature>
<dbReference type="Proteomes" id="UP000288246">
    <property type="component" value="Unassembled WGS sequence"/>
</dbReference>
<reference evidence="2 3" key="1">
    <citation type="submission" date="2018-11" db="EMBL/GenBank/DDBJ databases">
        <title>Draft genome sequence of Cellulomonas takizawaensis strain TKZ-21.</title>
        <authorList>
            <person name="Yamamura H."/>
            <person name="Hayashi T."/>
            <person name="Hamada M."/>
            <person name="Serisawa Y."/>
            <person name="Matsuyama K."/>
            <person name="Nakagawa Y."/>
            <person name="Otoguro M."/>
            <person name="Yanagida F."/>
            <person name="Hayakawa M."/>
        </authorList>
    </citation>
    <scope>NUCLEOTIDE SEQUENCE [LARGE SCALE GENOMIC DNA]</scope>
    <source>
        <strain evidence="2 3">TKZ-21</strain>
    </source>
</reference>
<proteinExistence type="predicted"/>
<evidence type="ECO:0000259" key="1">
    <source>
        <dbReference type="PROSITE" id="PS51819"/>
    </source>
</evidence>
<dbReference type="PANTHER" id="PTHR33993:SF14">
    <property type="entry name" value="GB|AAF24581.1"/>
    <property type="match status" value="1"/>
</dbReference>
<dbReference type="EMBL" id="BHYL01000336">
    <property type="protein sequence ID" value="GCD21734.1"/>
    <property type="molecule type" value="Genomic_DNA"/>
</dbReference>
<dbReference type="InterPro" id="IPR052164">
    <property type="entry name" value="Anthracycline_SecMetBiosynth"/>
</dbReference>
<evidence type="ECO:0000313" key="2">
    <source>
        <dbReference type="EMBL" id="GCD21734.1"/>
    </source>
</evidence>
<organism evidence="2 3">
    <name type="scientific">Cellulomonas algicola</name>
    <dbReference type="NCBI Taxonomy" id="2071633"/>
    <lineage>
        <taxon>Bacteria</taxon>
        <taxon>Bacillati</taxon>
        <taxon>Actinomycetota</taxon>
        <taxon>Actinomycetes</taxon>
        <taxon>Micrococcales</taxon>
        <taxon>Cellulomonadaceae</taxon>
        <taxon>Cellulomonas</taxon>
    </lineage>
</organism>
<dbReference type="Pfam" id="PF00903">
    <property type="entry name" value="Glyoxalase"/>
    <property type="match status" value="1"/>
</dbReference>
<name>A0A401V4A3_9CELL</name>
<comment type="caution">
    <text evidence="2">The sequence shown here is derived from an EMBL/GenBank/DDBJ whole genome shotgun (WGS) entry which is preliminary data.</text>
</comment>
<dbReference type="InterPro" id="IPR041581">
    <property type="entry name" value="Glyoxalase_6"/>
</dbReference>
<accession>A0A401V4A3</accession>
<dbReference type="PANTHER" id="PTHR33993">
    <property type="entry name" value="GLYOXALASE-RELATED"/>
    <property type="match status" value="1"/>
</dbReference>